<dbReference type="Proteomes" id="UP000078532">
    <property type="component" value="Unassembled WGS sequence"/>
</dbReference>
<feature type="domain" description="HTH tetR-type" evidence="3">
    <location>
        <begin position="16"/>
        <end position="76"/>
    </location>
</feature>
<reference evidence="4 5" key="1">
    <citation type="submission" date="2016-04" db="EMBL/GenBank/DDBJ databases">
        <authorList>
            <person name="Evans L.H."/>
            <person name="Alamgir A."/>
            <person name="Owens N."/>
            <person name="Weber N.D."/>
            <person name="Virtaneva K."/>
            <person name="Barbian K."/>
            <person name="Babar A."/>
            <person name="Rosenke K."/>
        </authorList>
    </citation>
    <scope>NUCLEOTIDE SEQUENCE [LARGE SCALE GENOMIC DNA]</scope>
    <source>
        <strain evidence="4 5">LMa1</strain>
    </source>
</reference>
<dbReference type="InterPro" id="IPR001647">
    <property type="entry name" value="HTH_TetR"/>
</dbReference>
<dbReference type="EMBL" id="LYVF01000137">
    <property type="protein sequence ID" value="OAT82344.1"/>
    <property type="molecule type" value="Genomic_DNA"/>
</dbReference>
<dbReference type="PANTHER" id="PTHR43479">
    <property type="entry name" value="ACREF/ENVCD OPERON REPRESSOR-RELATED"/>
    <property type="match status" value="1"/>
</dbReference>
<organism evidence="4 5">
    <name type="scientific">Desulfotomaculum copahuensis</name>
    <dbReference type="NCBI Taxonomy" id="1838280"/>
    <lineage>
        <taxon>Bacteria</taxon>
        <taxon>Bacillati</taxon>
        <taxon>Bacillota</taxon>
        <taxon>Clostridia</taxon>
        <taxon>Eubacteriales</taxon>
        <taxon>Desulfotomaculaceae</taxon>
        <taxon>Desulfotomaculum</taxon>
    </lineage>
</organism>
<proteinExistence type="predicted"/>
<evidence type="ECO:0000313" key="4">
    <source>
        <dbReference type="EMBL" id="OAT82344.1"/>
    </source>
</evidence>
<keyword evidence="1 2" id="KW-0238">DNA-binding</keyword>
<protein>
    <submittedName>
        <fullName evidence="4">TetR family transcriptional regulator</fullName>
    </submittedName>
</protein>
<evidence type="ECO:0000313" key="5">
    <source>
        <dbReference type="Proteomes" id="UP000078532"/>
    </source>
</evidence>
<dbReference type="PANTHER" id="PTHR43479:SF11">
    <property type="entry name" value="ACREF_ENVCD OPERON REPRESSOR-RELATED"/>
    <property type="match status" value="1"/>
</dbReference>
<evidence type="ECO:0000256" key="1">
    <source>
        <dbReference type="ARBA" id="ARBA00023125"/>
    </source>
</evidence>
<dbReference type="AlphaFoldDB" id="A0A1B7LFF3"/>
<comment type="caution">
    <text evidence="4">The sequence shown here is derived from an EMBL/GenBank/DDBJ whole genome shotgun (WGS) entry which is preliminary data.</text>
</comment>
<dbReference type="InterPro" id="IPR009057">
    <property type="entry name" value="Homeodomain-like_sf"/>
</dbReference>
<evidence type="ECO:0000259" key="3">
    <source>
        <dbReference type="PROSITE" id="PS50977"/>
    </source>
</evidence>
<dbReference type="Pfam" id="PF00440">
    <property type="entry name" value="TetR_N"/>
    <property type="match status" value="1"/>
</dbReference>
<evidence type="ECO:0000256" key="2">
    <source>
        <dbReference type="PROSITE-ProRule" id="PRU00335"/>
    </source>
</evidence>
<dbReference type="InterPro" id="IPR050624">
    <property type="entry name" value="HTH-type_Tx_Regulator"/>
</dbReference>
<feature type="DNA-binding region" description="H-T-H motif" evidence="2">
    <location>
        <begin position="39"/>
        <end position="58"/>
    </location>
</feature>
<name>A0A1B7LFF3_9FIRM</name>
<dbReference type="PRINTS" id="PR00455">
    <property type="entry name" value="HTHTETR"/>
</dbReference>
<dbReference type="STRING" id="1838280.A6M21_09370"/>
<dbReference type="OrthoDB" id="113732at2"/>
<dbReference type="Gene3D" id="1.10.357.10">
    <property type="entry name" value="Tetracycline Repressor, domain 2"/>
    <property type="match status" value="1"/>
</dbReference>
<dbReference type="GO" id="GO:0003677">
    <property type="term" value="F:DNA binding"/>
    <property type="evidence" value="ECO:0007669"/>
    <property type="project" value="UniProtKB-UniRule"/>
</dbReference>
<dbReference type="SUPFAM" id="SSF46689">
    <property type="entry name" value="Homeodomain-like"/>
    <property type="match status" value="1"/>
</dbReference>
<keyword evidence="5" id="KW-1185">Reference proteome</keyword>
<gene>
    <name evidence="4" type="ORF">A6M21_09370</name>
</gene>
<dbReference type="RefSeq" id="WP_066667893.1">
    <property type="nucleotide sequence ID" value="NZ_LYVF01000137.1"/>
</dbReference>
<sequence>MNTTSTFGQLRKNEREIRKNLIIDAAIGLFATKSFENTSIRDIAAAAGISPASIYRYFADRDELFVEALLREGKDIIAGMEKLLAENGGSSIEKISAGFVDYLLEHDAFFQMMTHFMLGGNISEKALTRFNQAERYLLNAFEGIFKDMGVKENARLIAHAFFASLNGIVITFRKYPGRSEEEVKRHMRRLAGLIAGIFKKGAV</sequence>
<accession>A0A1B7LFF3</accession>
<dbReference type="PROSITE" id="PS50977">
    <property type="entry name" value="HTH_TETR_2"/>
    <property type="match status" value="1"/>
</dbReference>